<comment type="caution">
    <text evidence="2">The sequence shown here is derived from an EMBL/GenBank/DDBJ whole genome shotgun (WGS) entry which is preliminary data.</text>
</comment>
<evidence type="ECO:0000256" key="1">
    <source>
        <dbReference type="SAM" id="MobiDB-lite"/>
    </source>
</evidence>
<dbReference type="AlphaFoldDB" id="A0A8X7RCZ0"/>
<feature type="region of interest" description="Disordered" evidence="1">
    <location>
        <begin position="60"/>
        <end position="99"/>
    </location>
</feature>
<organism evidence="2 3">
    <name type="scientific">Brassica carinata</name>
    <name type="common">Ethiopian mustard</name>
    <name type="synonym">Abyssinian cabbage</name>
    <dbReference type="NCBI Taxonomy" id="52824"/>
    <lineage>
        <taxon>Eukaryota</taxon>
        <taxon>Viridiplantae</taxon>
        <taxon>Streptophyta</taxon>
        <taxon>Embryophyta</taxon>
        <taxon>Tracheophyta</taxon>
        <taxon>Spermatophyta</taxon>
        <taxon>Magnoliopsida</taxon>
        <taxon>eudicotyledons</taxon>
        <taxon>Gunneridae</taxon>
        <taxon>Pentapetalae</taxon>
        <taxon>rosids</taxon>
        <taxon>malvids</taxon>
        <taxon>Brassicales</taxon>
        <taxon>Brassicaceae</taxon>
        <taxon>Brassiceae</taxon>
        <taxon>Brassica</taxon>
    </lineage>
</organism>
<feature type="compositionally biased region" description="Polar residues" evidence="1">
    <location>
        <begin position="65"/>
        <end position="82"/>
    </location>
</feature>
<reference evidence="2 3" key="1">
    <citation type="submission" date="2020-02" db="EMBL/GenBank/DDBJ databases">
        <authorList>
            <person name="Ma Q."/>
            <person name="Huang Y."/>
            <person name="Song X."/>
            <person name="Pei D."/>
        </authorList>
    </citation>
    <scope>NUCLEOTIDE SEQUENCE [LARGE SCALE GENOMIC DNA]</scope>
    <source>
        <strain evidence="2">Sxm20200214</strain>
        <tissue evidence="2">Leaf</tissue>
    </source>
</reference>
<protein>
    <submittedName>
        <fullName evidence="2">Uncharacterized protein</fullName>
    </submittedName>
</protein>
<gene>
    <name evidence="2" type="ORF">Bca52824_046562</name>
</gene>
<proteinExistence type="predicted"/>
<dbReference type="Proteomes" id="UP000886595">
    <property type="component" value="Unassembled WGS sequence"/>
</dbReference>
<dbReference type="EMBL" id="JAAMPC010000010">
    <property type="protein sequence ID" value="KAG2286958.1"/>
    <property type="molecule type" value="Genomic_DNA"/>
</dbReference>
<evidence type="ECO:0000313" key="3">
    <source>
        <dbReference type="Proteomes" id="UP000886595"/>
    </source>
</evidence>
<accession>A0A8X7RCZ0</accession>
<dbReference type="OrthoDB" id="1079797at2759"/>
<keyword evidence="3" id="KW-1185">Reference proteome</keyword>
<sequence length="132" mass="14239">MGRKRDGPKMTCGQVSSGAYLLRSTTGASYRSTAGAFILLRSTTGASPSMHASIGVMVTKEASARQPTIDMSSFRTSETMGSRSDPEEQFTLDTNYSPLNTTDFETQQVMARLAAIDEIDDQRDGGNDGKKQ</sequence>
<name>A0A8X7RCZ0_BRACI</name>
<evidence type="ECO:0000313" key="2">
    <source>
        <dbReference type="EMBL" id="KAG2286958.1"/>
    </source>
</evidence>